<reference evidence="1 2" key="1">
    <citation type="submission" date="2023-07" db="EMBL/GenBank/DDBJ databases">
        <authorList>
            <person name="Girao M."/>
            <person name="Carvalho M.F."/>
        </authorList>
    </citation>
    <scope>NUCLEOTIDE SEQUENCE [LARGE SCALE GENOMIC DNA]</scope>
    <source>
        <strain evidence="1 2">YIM65754</strain>
    </source>
</reference>
<dbReference type="RefSeq" id="WP_330131380.1">
    <property type="nucleotide sequence ID" value="NZ_JAUTXY010000001.1"/>
</dbReference>
<sequence length="169" mass="18792">MTPTRTQVENWTPGSLLTWRDGWKSLGTSSEGLFDDYVAHVEKVDGQYWEGVAAEAAFERAHSDRTTARSIVDTLERVAGTVTTGYHAIKGNLDAARDALATAQENCFTITENLDVIDPRTEDDADREAFRAGLQTTLQRYAMLAEQADLDLTRRLEEARTSLQMAFSS</sequence>
<organism evidence="1 2">
    <name type="scientific">Rhodococcus artemisiae</name>
    <dbReference type="NCBI Taxonomy" id="714159"/>
    <lineage>
        <taxon>Bacteria</taxon>
        <taxon>Bacillati</taxon>
        <taxon>Actinomycetota</taxon>
        <taxon>Actinomycetes</taxon>
        <taxon>Mycobacteriales</taxon>
        <taxon>Nocardiaceae</taxon>
        <taxon>Rhodococcus</taxon>
    </lineage>
</organism>
<dbReference type="EMBL" id="JAUTXY010000001">
    <property type="protein sequence ID" value="MEE2056066.1"/>
    <property type="molecule type" value="Genomic_DNA"/>
</dbReference>
<protein>
    <recommendedName>
        <fullName evidence="3">Excreted virulence factor EspC (Type VII ESX diderm)</fullName>
    </recommendedName>
</protein>
<dbReference type="Proteomes" id="UP001336020">
    <property type="component" value="Unassembled WGS sequence"/>
</dbReference>
<evidence type="ECO:0000313" key="2">
    <source>
        <dbReference type="Proteomes" id="UP001336020"/>
    </source>
</evidence>
<evidence type="ECO:0008006" key="3">
    <source>
        <dbReference type="Google" id="ProtNLM"/>
    </source>
</evidence>
<evidence type="ECO:0000313" key="1">
    <source>
        <dbReference type="EMBL" id="MEE2056066.1"/>
    </source>
</evidence>
<comment type="caution">
    <text evidence="1">The sequence shown here is derived from an EMBL/GenBank/DDBJ whole genome shotgun (WGS) entry which is preliminary data.</text>
</comment>
<name>A0ABU7L3E1_9NOCA</name>
<keyword evidence="2" id="KW-1185">Reference proteome</keyword>
<accession>A0ABU7L3E1</accession>
<proteinExistence type="predicted"/>
<gene>
    <name evidence="1" type="ORF">Q7514_00800</name>
</gene>